<feature type="chain" id="PRO_5017356811" description="TRAP-type C4-dicarboxylate transport system, substrate-binding protein" evidence="2">
    <location>
        <begin position="23"/>
        <end position="366"/>
    </location>
</feature>
<dbReference type="RefSeq" id="WP_119768594.1">
    <property type="nucleotide sequence ID" value="NZ_QYUO01000001.1"/>
</dbReference>
<evidence type="ECO:0000256" key="1">
    <source>
        <dbReference type="ARBA" id="ARBA00022729"/>
    </source>
</evidence>
<reference evidence="4" key="1">
    <citation type="submission" date="2018-09" db="EMBL/GenBank/DDBJ databases">
        <authorList>
            <person name="Zhu H."/>
        </authorList>
    </citation>
    <scope>NUCLEOTIDE SEQUENCE [LARGE SCALE GENOMIC DNA]</scope>
    <source>
        <strain evidence="4">K1R23-30</strain>
    </source>
</reference>
<feature type="signal peptide" evidence="2">
    <location>
        <begin position="1"/>
        <end position="22"/>
    </location>
</feature>
<dbReference type="InterPro" id="IPR018389">
    <property type="entry name" value="DctP_fam"/>
</dbReference>
<dbReference type="Gene3D" id="3.40.190.170">
    <property type="entry name" value="Bacterial extracellular solute-binding protein, family 7"/>
    <property type="match status" value="1"/>
</dbReference>
<sequence length="366" mass="39946">MHRIIKSLVITAALVAAGTAAAQTKIAFGGAMPTNEANSRANVQFFKRVETQANGQLKFDASFDGQVVNYRSTLGSIKDGLVDAGQLFPAFFFSELKTLSLFVQLGAQALDPWSGAAAMNEMVLLNCPECDAELSRYKIKGLSFSGSAPFYTILRNPINDIGELKGKLIRGVGPSQIFIQQLGASPAATAPSEVFEAMQRGQIEGAIAGVDWLKQYGLADVAKFVIEQPTGHDFAGRMPFVASTELWKKLSAEQKQVISRNLPFLVAEATANGVADGQEARRFAESKGVKFSPAVRGYSEKVAAFRSADIERIISSYKKQGVERADVLVKTYLEKLAKWEKINAETKGDRKAYEEALWREIFSKLK</sequence>
<dbReference type="Pfam" id="PF03480">
    <property type="entry name" value="DctP"/>
    <property type="match status" value="1"/>
</dbReference>
<dbReference type="GO" id="GO:0055085">
    <property type="term" value="P:transmembrane transport"/>
    <property type="evidence" value="ECO:0007669"/>
    <property type="project" value="InterPro"/>
</dbReference>
<organism evidence="3 4">
    <name type="scientific">Noviherbaspirillum saxi</name>
    <dbReference type="NCBI Taxonomy" id="2320863"/>
    <lineage>
        <taxon>Bacteria</taxon>
        <taxon>Pseudomonadati</taxon>
        <taxon>Pseudomonadota</taxon>
        <taxon>Betaproteobacteria</taxon>
        <taxon>Burkholderiales</taxon>
        <taxon>Oxalobacteraceae</taxon>
        <taxon>Noviherbaspirillum</taxon>
    </lineage>
</organism>
<comment type="caution">
    <text evidence="3">The sequence shown here is derived from an EMBL/GenBank/DDBJ whole genome shotgun (WGS) entry which is preliminary data.</text>
</comment>
<dbReference type="PANTHER" id="PTHR33376">
    <property type="match status" value="1"/>
</dbReference>
<proteinExistence type="predicted"/>
<name>A0A3A3G922_9BURK</name>
<dbReference type="Proteomes" id="UP000265955">
    <property type="component" value="Unassembled WGS sequence"/>
</dbReference>
<gene>
    <name evidence="3" type="ORF">D3871_09090</name>
</gene>
<dbReference type="EMBL" id="QYUO01000001">
    <property type="protein sequence ID" value="RJF98645.1"/>
    <property type="molecule type" value="Genomic_DNA"/>
</dbReference>
<dbReference type="AlphaFoldDB" id="A0A3A3G922"/>
<dbReference type="PANTHER" id="PTHR33376:SF15">
    <property type="entry name" value="BLL6794 PROTEIN"/>
    <property type="match status" value="1"/>
</dbReference>
<evidence type="ECO:0000313" key="4">
    <source>
        <dbReference type="Proteomes" id="UP000265955"/>
    </source>
</evidence>
<dbReference type="InterPro" id="IPR038404">
    <property type="entry name" value="TRAP_DctP_sf"/>
</dbReference>
<keyword evidence="1 2" id="KW-0732">Signal</keyword>
<evidence type="ECO:0000256" key="2">
    <source>
        <dbReference type="SAM" id="SignalP"/>
    </source>
</evidence>
<evidence type="ECO:0008006" key="5">
    <source>
        <dbReference type="Google" id="ProtNLM"/>
    </source>
</evidence>
<evidence type="ECO:0000313" key="3">
    <source>
        <dbReference type="EMBL" id="RJF98645.1"/>
    </source>
</evidence>
<protein>
    <recommendedName>
        <fullName evidence="5">TRAP-type C4-dicarboxylate transport system, substrate-binding protein</fullName>
    </recommendedName>
</protein>
<dbReference type="OrthoDB" id="8628712at2"/>
<keyword evidence="4" id="KW-1185">Reference proteome</keyword>
<accession>A0A3A3G922</accession>